<feature type="transmembrane region" description="Helical" evidence="8">
    <location>
        <begin position="151"/>
        <end position="169"/>
    </location>
</feature>
<keyword evidence="8" id="KW-0249">Electron transport</keyword>
<gene>
    <name evidence="10" type="primary">yedZ</name>
    <name evidence="8" type="synonym">msrQ</name>
    <name evidence="10" type="ORF">MTCD1_00954</name>
</gene>
<accession>A0ABQ0MSL5</accession>
<reference evidence="10 11" key="1">
    <citation type="submission" date="2017-06" db="EMBL/GenBank/DDBJ databases">
        <title>Whole Genome Sequences of Colwellia marinimaniae MTCD1.</title>
        <authorList>
            <person name="Kusumoto H."/>
            <person name="Inoue M."/>
            <person name="Tanikawa K."/>
            <person name="Maeji H."/>
            <person name="Cameron J.H."/>
            <person name="Bartlett D.H."/>
        </authorList>
    </citation>
    <scope>NUCLEOTIDE SEQUENCE [LARGE SCALE GENOMIC DNA]</scope>
    <source>
        <strain evidence="10 11">MTCD1</strain>
    </source>
</reference>
<feature type="transmembrane region" description="Helical" evidence="8">
    <location>
        <begin position="175"/>
        <end position="193"/>
    </location>
</feature>
<dbReference type="EMBL" id="BDQM01000005">
    <property type="protein sequence ID" value="GAW95352.1"/>
    <property type="molecule type" value="Genomic_DNA"/>
</dbReference>
<comment type="similarity">
    <text evidence="8">Belongs to the MsrQ family.</text>
</comment>
<keyword evidence="2 8" id="KW-0813">Transport</keyword>
<name>A0ABQ0MSL5_9GAMM</name>
<feature type="transmembrane region" description="Helical" evidence="8">
    <location>
        <begin position="85"/>
        <end position="107"/>
    </location>
</feature>
<comment type="cofactor">
    <cofactor evidence="8">
        <name>FMN</name>
        <dbReference type="ChEBI" id="CHEBI:58210"/>
    </cofactor>
    <text evidence="8">Binds 1 FMN per subunit.</text>
</comment>
<feature type="domain" description="Ferric oxidoreductase" evidence="9">
    <location>
        <begin position="51"/>
        <end position="163"/>
    </location>
</feature>
<evidence type="ECO:0000256" key="8">
    <source>
        <dbReference type="HAMAP-Rule" id="MF_01207"/>
    </source>
</evidence>
<keyword evidence="11" id="KW-1185">Reference proteome</keyword>
<dbReference type="PANTHER" id="PTHR36964:SF1">
    <property type="entry name" value="PROTEIN-METHIONINE-SULFOXIDE REDUCTASE HEME-BINDING SUBUNIT MSRQ"/>
    <property type="match status" value="1"/>
</dbReference>
<dbReference type="HAMAP" id="MF_01207">
    <property type="entry name" value="MsrQ"/>
    <property type="match status" value="1"/>
</dbReference>
<evidence type="ECO:0000259" key="9">
    <source>
        <dbReference type="Pfam" id="PF01794"/>
    </source>
</evidence>
<keyword evidence="8" id="KW-0288">FMN</keyword>
<keyword evidence="8" id="KW-0479">Metal-binding</keyword>
<comment type="subcellular location">
    <subcellularLocation>
        <location evidence="8">Cell membrane</location>
        <topology evidence="8">Multi-pass membrane protein</topology>
    </subcellularLocation>
    <subcellularLocation>
        <location evidence="1">Membrane</location>
        <topology evidence="1">Multi-pass membrane protein</topology>
    </subcellularLocation>
</comment>
<evidence type="ECO:0000256" key="5">
    <source>
        <dbReference type="ARBA" id="ARBA00022989"/>
    </source>
</evidence>
<comment type="cofactor">
    <cofactor evidence="8">
        <name>heme b</name>
        <dbReference type="ChEBI" id="CHEBI:60344"/>
    </cofactor>
    <text evidence="8">Binds 1 heme b (iron(II)-protoporphyrin IX) group per subunit.</text>
</comment>
<keyword evidence="6 8" id="KW-0408">Iron</keyword>
<keyword evidence="5 8" id="KW-1133">Transmembrane helix</keyword>
<evidence type="ECO:0000256" key="7">
    <source>
        <dbReference type="ARBA" id="ARBA00023136"/>
    </source>
</evidence>
<keyword evidence="7 8" id="KW-0472">Membrane</keyword>
<dbReference type="InterPro" id="IPR022837">
    <property type="entry name" value="MsrQ-like"/>
</dbReference>
<feature type="transmembrane region" description="Helical" evidence="8">
    <location>
        <begin position="46"/>
        <end position="64"/>
    </location>
</feature>
<comment type="subunit">
    <text evidence="8">Heterodimer of a catalytic subunit (MsrP) and a heme-binding subunit (MsrQ).</text>
</comment>
<evidence type="ECO:0000313" key="10">
    <source>
        <dbReference type="EMBL" id="GAW95352.1"/>
    </source>
</evidence>
<keyword evidence="8" id="KW-1003">Cell membrane</keyword>
<organism evidence="10 11">
    <name type="scientific">Colwellia marinimaniae</name>
    <dbReference type="NCBI Taxonomy" id="1513592"/>
    <lineage>
        <taxon>Bacteria</taxon>
        <taxon>Pseudomonadati</taxon>
        <taxon>Pseudomonadota</taxon>
        <taxon>Gammaproteobacteria</taxon>
        <taxon>Alteromonadales</taxon>
        <taxon>Colwelliaceae</taxon>
        <taxon>Colwellia</taxon>
    </lineage>
</organism>
<evidence type="ECO:0000256" key="3">
    <source>
        <dbReference type="ARBA" id="ARBA00022617"/>
    </source>
</evidence>
<proteinExistence type="inferred from homology"/>
<keyword evidence="4 8" id="KW-0812">Transmembrane</keyword>
<dbReference type="InterPro" id="IPR013130">
    <property type="entry name" value="Fe3_Rdtase_TM_dom"/>
</dbReference>
<evidence type="ECO:0000313" key="11">
    <source>
        <dbReference type="Proteomes" id="UP000197068"/>
    </source>
</evidence>
<keyword evidence="8" id="KW-0285">Flavoprotein</keyword>
<feature type="transmembrane region" description="Helical" evidence="8">
    <location>
        <begin position="119"/>
        <end position="139"/>
    </location>
</feature>
<evidence type="ECO:0000256" key="6">
    <source>
        <dbReference type="ARBA" id="ARBA00023004"/>
    </source>
</evidence>
<protein>
    <recommendedName>
        <fullName evidence="8">Protein-methionine-sulfoxide reductase heme-binding subunit MsrQ</fullName>
    </recommendedName>
    <alternativeName>
        <fullName evidence="8">Flavocytochrome MsrQ</fullName>
    </alternativeName>
</protein>
<dbReference type="Proteomes" id="UP000197068">
    <property type="component" value="Unassembled WGS sequence"/>
</dbReference>
<keyword evidence="3 8" id="KW-0349">Heme</keyword>
<comment type="caution">
    <text evidence="10">The sequence shown here is derived from an EMBL/GenBank/DDBJ whole genome shotgun (WGS) entry which is preliminary data.</text>
</comment>
<evidence type="ECO:0000256" key="4">
    <source>
        <dbReference type="ARBA" id="ARBA00022692"/>
    </source>
</evidence>
<feature type="transmembrane region" description="Helical" evidence="8">
    <location>
        <begin position="12"/>
        <end position="34"/>
    </location>
</feature>
<sequence length="207" mass="23807">MKRKIATANKVLMLKVVIHLAAFLPLFNLYTLAFNDLLGADPVQRVIHFTGIGAFNLLLLTLTVSPLAKKFKQGYILPVRRLLGLYAFSYAFMHILNFLAFDLQFAWSLFFNEIIKRPYITVGMIAFVLLAALAITSVNRLKRKMGKSWQSLHNFSYLITVLVAIHFYWSVKSELISPLFYFILTLILLAFRYKKIKALLLSIVKKK</sequence>
<dbReference type="RefSeq" id="WP_057181611.1">
    <property type="nucleotide sequence ID" value="NZ_BDQM01000005.1"/>
</dbReference>
<evidence type="ECO:0000256" key="2">
    <source>
        <dbReference type="ARBA" id="ARBA00022448"/>
    </source>
</evidence>
<evidence type="ECO:0000256" key="1">
    <source>
        <dbReference type="ARBA" id="ARBA00004141"/>
    </source>
</evidence>
<dbReference type="Pfam" id="PF01794">
    <property type="entry name" value="Ferric_reduct"/>
    <property type="match status" value="1"/>
</dbReference>
<comment type="function">
    <text evidence="8">Part of the MsrPQ system that repairs oxidized periplasmic proteins containing methionine sulfoxide residues (Met-O), using respiratory chain electrons. Thus protects these proteins from oxidative-stress damage caused by reactive species of oxygen and chlorine generated by the host defense mechanisms. MsrPQ is essential for the maintenance of envelope integrity under bleach stress, rescuing a wide series of structurally unrelated periplasmic proteins from methionine oxidation. MsrQ provides electrons for reduction to the reductase catalytic subunit MsrP, using the quinone pool of the respiratory chain.</text>
</comment>
<dbReference type="NCBIfam" id="NF003831">
    <property type="entry name" value="PRK05419.1-2"/>
    <property type="match status" value="1"/>
</dbReference>
<dbReference type="PANTHER" id="PTHR36964">
    <property type="entry name" value="PROTEIN-METHIONINE-SULFOXIDE REDUCTASE HEME-BINDING SUBUNIT MSRQ"/>
    <property type="match status" value="1"/>
</dbReference>